<protein>
    <submittedName>
        <fullName evidence="2">Uncharacterized protein</fullName>
    </submittedName>
</protein>
<dbReference type="AlphaFoldDB" id="A0A9P9EIG1"/>
<keyword evidence="3" id="KW-1185">Reference proteome</keyword>
<dbReference type="OrthoDB" id="539213at2759"/>
<organism evidence="2 3">
    <name type="scientific">Dactylonectria macrodidyma</name>
    <dbReference type="NCBI Taxonomy" id="307937"/>
    <lineage>
        <taxon>Eukaryota</taxon>
        <taxon>Fungi</taxon>
        <taxon>Dikarya</taxon>
        <taxon>Ascomycota</taxon>
        <taxon>Pezizomycotina</taxon>
        <taxon>Sordariomycetes</taxon>
        <taxon>Hypocreomycetidae</taxon>
        <taxon>Hypocreales</taxon>
        <taxon>Nectriaceae</taxon>
        <taxon>Dactylonectria</taxon>
    </lineage>
</organism>
<gene>
    <name evidence="2" type="ORF">EDB81DRAFT_901096</name>
</gene>
<dbReference type="EMBL" id="JAGMUV010000012">
    <property type="protein sequence ID" value="KAH7137661.1"/>
    <property type="molecule type" value="Genomic_DNA"/>
</dbReference>
<dbReference type="Proteomes" id="UP000738349">
    <property type="component" value="Unassembled WGS sequence"/>
</dbReference>
<reference evidence="2" key="1">
    <citation type="journal article" date="2021" name="Nat. Commun.">
        <title>Genetic determinants of endophytism in the Arabidopsis root mycobiome.</title>
        <authorList>
            <person name="Mesny F."/>
            <person name="Miyauchi S."/>
            <person name="Thiergart T."/>
            <person name="Pickel B."/>
            <person name="Atanasova L."/>
            <person name="Karlsson M."/>
            <person name="Huettel B."/>
            <person name="Barry K.W."/>
            <person name="Haridas S."/>
            <person name="Chen C."/>
            <person name="Bauer D."/>
            <person name="Andreopoulos W."/>
            <person name="Pangilinan J."/>
            <person name="LaButti K."/>
            <person name="Riley R."/>
            <person name="Lipzen A."/>
            <person name="Clum A."/>
            <person name="Drula E."/>
            <person name="Henrissat B."/>
            <person name="Kohler A."/>
            <person name="Grigoriev I.V."/>
            <person name="Martin F.M."/>
            <person name="Hacquard S."/>
        </authorList>
    </citation>
    <scope>NUCLEOTIDE SEQUENCE</scope>
    <source>
        <strain evidence="2">MPI-CAGE-AT-0147</strain>
    </source>
</reference>
<accession>A0A9P9EIG1</accession>
<comment type="caution">
    <text evidence="2">The sequence shown here is derived from an EMBL/GenBank/DDBJ whole genome shotgun (WGS) entry which is preliminary data.</text>
</comment>
<proteinExistence type="predicted"/>
<sequence>LQGILLHSPKARFEQWGVGIKQGRLLDDHHSALDDKDISSAVSDLLHIIIKAICDASDASLRRSAWATGPGDDDLLGSHQSRPPHAAPSESGRQKLAW</sequence>
<feature type="region of interest" description="Disordered" evidence="1">
    <location>
        <begin position="70"/>
        <end position="98"/>
    </location>
</feature>
<name>A0A9P9EIG1_9HYPO</name>
<evidence type="ECO:0000313" key="2">
    <source>
        <dbReference type="EMBL" id="KAH7137661.1"/>
    </source>
</evidence>
<feature type="non-terminal residue" evidence="2">
    <location>
        <position position="1"/>
    </location>
</feature>
<evidence type="ECO:0000313" key="3">
    <source>
        <dbReference type="Proteomes" id="UP000738349"/>
    </source>
</evidence>
<feature type="non-terminal residue" evidence="2">
    <location>
        <position position="98"/>
    </location>
</feature>
<evidence type="ECO:0000256" key="1">
    <source>
        <dbReference type="SAM" id="MobiDB-lite"/>
    </source>
</evidence>